<organism evidence="2">
    <name type="scientific">Tanacetum cinerariifolium</name>
    <name type="common">Dalmatian daisy</name>
    <name type="synonym">Chrysanthemum cinerariifolium</name>
    <dbReference type="NCBI Taxonomy" id="118510"/>
    <lineage>
        <taxon>Eukaryota</taxon>
        <taxon>Viridiplantae</taxon>
        <taxon>Streptophyta</taxon>
        <taxon>Embryophyta</taxon>
        <taxon>Tracheophyta</taxon>
        <taxon>Spermatophyta</taxon>
        <taxon>Magnoliopsida</taxon>
        <taxon>eudicotyledons</taxon>
        <taxon>Gunneridae</taxon>
        <taxon>Pentapetalae</taxon>
        <taxon>asterids</taxon>
        <taxon>campanulids</taxon>
        <taxon>Asterales</taxon>
        <taxon>Asteraceae</taxon>
        <taxon>Asteroideae</taxon>
        <taxon>Anthemideae</taxon>
        <taxon>Anthemidinae</taxon>
        <taxon>Tanacetum</taxon>
    </lineage>
</organism>
<accession>A0A699J235</accession>
<gene>
    <name evidence="2" type="ORF">Tci_577696</name>
</gene>
<dbReference type="AlphaFoldDB" id="A0A699J235"/>
<reference evidence="2" key="1">
    <citation type="journal article" date="2019" name="Sci. Rep.">
        <title>Draft genome of Tanacetum cinerariifolium, the natural source of mosquito coil.</title>
        <authorList>
            <person name="Yamashiro T."/>
            <person name="Shiraishi A."/>
            <person name="Satake H."/>
            <person name="Nakayama K."/>
        </authorList>
    </citation>
    <scope>NUCLEOTIDE SEQUENCE</scope>
</reference>
<evidence type="ECO:0000313" key="2">
    <source>
        <dbReference type="EMBL" id="GFA05724.1"/>
    </source>
</evidence>
<evidence type="ECO:0008006" key="3">
    <source>
        <dbReference type="Google" id="ProtNLM"/>
    </source>
</evidence>
<feature type="region of interest" description="Disordered" evidence="1">
    <location>
        <begin position="226"/>
        <end position="249"/>
    </location>
</feature>
<protein>
    <recommendedName>
        <fullName evidence="3">Reverse transcriptase domain-containing protein</fullName>
    </recommendedName>
</protein>
<dbReference type="EMBL" id="BKCJ010362355">
    <property type="protein sequence ID" value="GFA05724.1"/>
    <property type="molecule type" value="Genomic_DNA"/>
</dbReference>
<sequence>EEQEVKNIVEQAPKHRTRITKCLKNFKVIQKENIIHLNKTPQISSVNAITPILPTKEPKYSLRMGDEHLSTILESKSDEIIKSSVENLVPILSDYEDHSEILFDSNDDGTSSDDEAFEDIEYVEATLPDSKLVSLEEVNDVNQKEKEIDSEDILQVQDIEPGQRRLTSVVMDNIFDNSTNDPLLEIVDLFLASDNSISPSIENIDYDLEGDIHFLKEILNNDSIPLPENKSSNFDHHDDPSFSHPPPEPPNVEVFFDFEPDTGALTTKVVIGISGHYVLPTLSTPYLVFDPLLSFSSENEDKVFKPCIISNLI</sequence>
<feature type="non-terminal residue" evidence="2">
    <location>
        <position position="1"/>
    </location>
</feature>
<proteinExistence type="predicted"/>
<comment type="caution">
    <text evidence="2">The sequence shown here is derived from an EMBL/GenBank/DDBJ whole genome shotgun (WGS) entry which is preliminary data.</text>
</comment>
<evidence type="ECO:0000256" key="1">
    <source>
        <dbReference type="SAM" id="MobiDB-lite"/>
    </source>
</evidence>
<name>A0A699J235_TANCI</name>